<organism evidence="1 2">
    <name type="scientific">Marispirochaeta aestuarii</name>
    <dbReference type="NCBI Taxonomy" id="1963862"/>
    <lineage>
        <taxon>Bacteria</taxon>
        <taxon>Pseudomonadati</taxon>
        <taxon>Spirochaetota</taxon>
        <taxon>Spirochaetia</taxon>
        <taxon>Spirochaetales</taxon>
        <taxon>Spirochaetaceae</taxon>
        <taxon>Marispirochaeta</taxon>
    </lineage>
</organism>
<dbReference type="STRING" id="1963862.B4O97_17355"/>
<dbReference type="InterPro" id="IPR045865">
    <property type="entry name" value="ACT-like_dom_sf"/>
</dbReference>
<dbReference type="OrthoDB" id="9796135at2"/>
<proteinExistence type="predicted"/>
<protein>
    <submittedName>
        <fullName evidence="1">CopG family transcriptional regulator</fullName>
    </submittedName>
</protein>
<keyword evidence="2" id="KW-1185">Reference proteome</keyword>
<sequence length="93" mass="10348">MEKRLGVVSILLESRDSVRTMNTILSDFGELILARQGLPLRHKGIHVISLVVEGTTDEIGALTGKLGRLEKVQVKSVLTRYREDDSDETEDKA</sequence>
<dbReference type="AlphaFoldDB" id="A0A1Y1RUT3"/>
<accession>A0A1Y1RUT3</accession>
<dbReference type="RefSeq" id="WP_083052778.1">
    <property type="nucleotide sequence ID" value="NZ_MWQY01000026.1"/>
</dbReference>
<dbReference type="Proteomes" id="UP000192343">
    <property type="component" value="Unassembled WGS sequence"/>
</dbReference>
<evidence type="ECO:0000313" key="2">
    <source>
        <dbReference type="Proteomes" id="UP000192343"/>
    </source>
</evidence>
<dbReference type="InterPro" id="IPR027271">
    <property type="entry name" value="Acetolactate_synth/TF_NikR_C"/>
</dbReference>
<gene>
    <name evidence="1" type="ORF">B4O97_17355</name>
</gene>
<dbReference type="NCBIfam" id="TIGR03959">
    <property type="entry name" value="hyd_TM1266"/>
    <property type="match status" value="1"/>
</dbReference>
<evidence type="ECO:0000313" key="1">
    <source>
        <dbReference type="EMBL" id="ORC31179.1"/>
    </source>
</evidence>
<dbReference type="EMBL" id="MWQY01000026">
    <property type="protein sequence ID" value="ORC31179.1"/>
    <property type="molecule type" value="Genomic_DNA"/>
</dbReference>
<dbReference type="Pfam" id="PF21699">
    <property type="entry name" value="TM1266-like"/>
    <property type="match status" value="1"/>
</dbReference>
<dbReference type="InterPro" id="IPR023860">
    <property type="entry name" value="FeFe-hyd_TM1266"/>
</dbReference>
<comment type="caution">
    <text evidence="1">The sequence shown here is derived from an EMBL/GenBank/DDBJ whole genome shotgun (WGS) entry which is preliminary data.</text>
</comment>
<dbReference type="Gene3D" id="3.30.70.1150">
    <property type="entry name" value="ACT-like. Chain A, domain 2"/>
    <property type="match status" value="1"/>
</dbReference>
<reference evidence="1 2" key="1">
    <citation type="submission" date="2017-03" db="EMBL/GenBank/DDBJ databases">
        <title>Draft Genome sequence of Marispirochaeta sp. strain JC444.</title>
        <authorList>
            <person name="Shivani Y."/>
            <person name="Subhash Y."/>
            <person name="Sasikala C."/>
            <person name="Ramana C."/>
        </authorList>
    </citation>
    <scope>NUCLEOTIDE SEQUENCE [LARGE SCALE GENOMIC DNA]</scope>
    <source>
        <strain evidence="1 2">JC444</strain>
    </source>
</reference>
<name>A0A1Y1RUT3_9SPIO</name>
<dbReference type="SUPFAM" id="SSF55021">
    <property type="entry name" value="ACT-like"/>
    <property type="match status" value="1"/>
</dbReference>